<dbReference type="RefSeq" id="XP_977095.2">
    <property type="nucleotide sequence ID" value="XM_972002.2"/>
</dbReference>
<evidence type="ECO:0000313" key="2">
    <source>
        <dbReference type="Proteomes" id="UP000009168"/>
    </source>
</evidence>
<dbReference type="KEGG" id="tet:TTHERM_00036940"/>
<keyword evidence="2" id="KW-1185">Reference proteome</keyword>
<dbReference type="OrthoDB" id="303555at2759"/>
<dbReference type="InParanoid" id="Q22MC5"/>
<dbReference type="GeneID" id="7844721"/>
<dbReference type="Proteomes" id="UP000009168">
    <property type="component" value="Unassembled WGS sequence"/>
</dbReference>
<dbReference type="eggNOG" id="ENOG502SZBW">
    <property type="taxonomic scope" value="Eukaryota"/>
</dbReference>
<sequence length="442" mass="53078">MNHIDSALNFQLPFSNTSNAFEQFDFTLKKTDSCDFLNFGNVLNPLATLTHNKSIVNNNNNNNSNNANFNNSKAQNTHNEVAPFPWLNQHEQENNNYGNHFQEANNFSLNYVSSFPAVCENRKNYNHNDEYDFMNLNSDDNENHFDNISNFHNSEMDFFQRNHFESEIEQVKTNQSFFNQVLTEQKNQQINFFDQQLQSQKNQIHNNYTVEPQNSFCEANLLKIDDFKEMPPEMIIEPYSEEEQRQIREENERRERDGQPKICERDLHGRRYEKIIQKRRDYDKNICRYIARQMMRCFISEEYKEIILKRFCQESEETYEKIVPFIRSSIPKISGHRAFKDLLAILKEEEEDVKQQKLIFRKFAKWFLRERSLRYIMLGNSEDKTQYIRFKNQVMLHFINKPEQWNANLKINPKPFKVRNMSFNQYSNPVYQDATTSSQDQF</sequence>
<evidence type="ECO:0000313" key="1">
    <source>
        <dbReference type="EMBL" id="EAR86473.2"/>
    </source>
</evidence>
<dbReference type="HOGENOM" id="CLU_456742_0_0_1"/>
<proteinExistence type="predicted"/>
<protein>
    <submittedName>
        <fullName evidence="1">Uncharacterized protein</fullName>
    </submittedName>
</protein>
<dbReference type="AlphaFoldDB" id="Q22MC5"/>
<organism evidence="1 2">
    <name type="scientific">Tetrahymena thermophila (strain SB210)</name>
    <dbReference type="NCBI Taxonomy" id="312017"/>
    <lineage>
        <taxon>Eukaryota</taxon>
        <taxon>Sar</taxon>
        <taxon>Alveolata</taxon>
        <taxon>Ciliophora</taxon>
        <taxon>Intramacronucleata</taxon>
        <taxon>Oligohymenophorea</taxon>
        <taxon>Hymenostomatida</taxon>
        <taxon>Tetrahymenina</taxon>
        <taxon>Tetrahymenidae</taxon>
        <taxon>Tetrahymena</taxon>
    </lineage>
</organism>
<dbReference type="EMBL" id="GG662720">
    <property type="protein sequence ID" value="EAR86473.2"/>
    <property type="molecule type" value="Genomic_DNA"/>
</dbReference>
<reference evidence="2" key="1">
    <citation type="journal article" date="2006" name="PLoS Biol.">
        <title>Macronuclear genome sequence of the ciliate Tetrahymena thermophila, a model eukaryote.</title>
        <authorList>
            <person name="Eisen J.A."/>
            <person name="Coyne R.S."/>
            <person name="Wu M."/>
            <person name="Wu D."/>
            <person name="Thiagarajan M."/>
            <person name="Wortman J.R."/>
            <person name="Badger J.H."/>
            <person name="Ren Q."/>
            <person name="Amedeo P."/>
            <person name="Jones K.M."/>
            <person name="Tallon L.J."/>
            <person name="Delcher A.L."/>
            <person name="Salzberg S.L."/>
            <person name="Silva J.C."/>
            <person name="Haas B.J."/>
            <person name="Majoros W.H."/>
            <person name="Farzad M."/>
            <person name="Carlton J.M."/>
            <person name="Smith R.K. Jr."/>
            <person name="Garg J."/>
            <person name="Pearlman R.E."/>
            <person name="Karrer K.M."/>
            <person name="Sun L."/>
            <person name="Manning G."/>
            <person name="Elde N.C."/>
            <person name="Turkewitz A.P."/>
            <person name="Asai D.J."/>
            <person name="Wilkes D.E."/>
            <person name="Wang Y."/>
            <person name="Cai H."/>
            <person name="Collins K."/>
            <person name="Stewart B.A."/>
            <person name="Lee S.R."/>
            <person name="Wilamowska K."/>
            <person name="Weinberg Z."/>
            <person name="Ruzzo W.L."/>
            <person name="Wloga D."/>
            <person name="Gaertig J."/>
            <person name="Frankel J."/>
            <person name="Tsao C.-C."/>
            <person name="Gorovsky M.A."/>
            <person name="Keeling P.J."/>
            <person name="Waller R.F."/>
            <person name="Patron N.J."/>
            <person name="Cherry J.M."/>
            <person name="Stover N.A."/>
            <person name="Krieger C.J."/>
            <person name="del Toro C."/>
            <person name="Ryder H.F."/>
            <person name="Williamson S.C."/>
            <person name="Barbeau R.A."/>
            <person name="Hamilton E.P."/>
            <person name="Orias E."/>
        </authorList>
    </citation>
    <scope>NUCLEOTIDE SEQUENCE [LARGE SCALE GENOMIC DNA]</scope>
    <source>
        <strain evidence="2">SB210</strain>
    </source>
</reference>
<name>Q22MC5_TETTS</name>
<accession>Q22MC5</accession>
<gene>
    <name evidence="1" type="ORF">TTHERM_00036940</name>
</gene>